<sequence>MGNFCYAFSREVDVGSDCRTLNTEAVNADPPRVGAKENPFLDGIDLTTNAGPSESGANVASVDDSGSAVYKNRQKTNSLTKTLAKAFQDIRTMADTLNLPQAIVDKAKELFKDVYDGKHCKGHSTHSIASAYVRTIDEICAISKIGIKEFRISFNLVLSALQISLEIITTSDFIPRFCCKLGLPNNVQIIASHIGRIAVDLDIVPGRCPISVAATAIYMASNASKQKLSQKEISVTTGVVDSTIRQCYALMYPCARDLFPQNFQLDLGLLPQPSKN</sequence>
<keyword evidence="7" id="KW-0862">Zinc</keyword>
<dbReference type="InterPro" id="IPR013150">
    <property type="entry name" value="TFIIB_cyclin"/>
</dbReference>
<dbReference type="InterPro" id="IPR013763">
    <property type="entry name" value="Cyclin-like_dom"/>
</dbReference>
<evidence type="ECO:0000256" key="4">
    <source>
        <dbReference type="ARBA" id="ARBA00022723"/>
    </source>
</evidence>
<dbReference type="PROSITE" id="PS00782">
    <property type="entry name" value="TFIIB"/>
    <property type="match status" value="1"/>
</dbReference>
<dbReference type="EMBL" id="CAKKLH010000016">
    <property type="protein sequence ID" value="CAH0099293.1"/>
    <property type="molecule type" value="Genomic_DNA"/>
</dbReference>
<evidence type="ECO:0000313" key="14">
    <source>
        <dbReference type="Proteomes" id="UP000789390"/>
    </source>
</evidence>
<feature type="domain" description="Cyclin-like" evidence="12">
    <location>
        <begin position="172"/>
        <end position="253"/>
    </location>
</feature>
<keyword evidence="4" id="KW-0479">Metal-binding</keyword>
<dbReference type="OrthoDB" id="25790at2759"/>
<keyword evidence="5" id="KW-0677">Repeat</keyword>
<evidence type="ECO:0000313" key="13">
    <source>
        <dbReference type="EMBL" id="CAH0099293.1"/>
    </source>
</evidence>
<dbReference type="PANTHER" id="PTHR11618">
    <property type="entry name" value="TRANSCRIPTION INITIATION FACTOR IIB-RELATED"/>
    <property type="match status" value="1"/>
</dbReference>
<protein>
    <recommendedName>
        <fullName evidence="3">Transcription initiation factor IIB</fullName>
    </recommendedName>
    <alternativeName>
        <fullName evidence="11">General transcription factor TFIIB</fullName>
    </alternativeName>
</protein>
<dbReference type="GO" id="GO:0008270">
    <property type="term" value="F:zinc ion binding"/>
    <property type="evidence" value="ECO:0007669"/>
    <property type="project" value="UniProtKB-KW"/>
</dbReference>
<dbReference type="SMART" id="SM00385">
    <property type="entry name" value="CYCLIN"/>
    <property type="match status" value="1"/>
</dbReference>
<dbReference type="GO" id="GO:0070897">
    <property type="term" value="P:transcription preinitiation complex assembly"/>
    <property type="evidence" value="ECO:0007669"/>
    <property type="project" value="InterPro"/>
</dbReference>
<dbReference type="GO" id="GO:0016251">
    <property type="term" value="F:RNA polymerase II general transcription initiation factor activity"/>
    <property type="evidence" value="ECO:0007669"/>
    <property type="project" value="TreeGrafter"/>
</dbReference>
<name>A0A8J2REK3_9CRUS</name>
<evidence type="ECO:0000256" key="9">
    <source>
        <dbReference type="ARBA" id="ARBA00023163"/>
    </source>
</evidence>
<dbReference type="Gene3D" id="1.10.472.10">
    <property type="entry name" value="Cyclin-like"/>
    <property type="match status" value="1"/>
</dbReference>
<keyword evidence="10" id="KW-0539">Nucleus</keyword>
<dbReference type="Gene3D" id="1.10.472.170">
    <property type="match status" value="1"/>
</dbReference>
<accession>A0A8J2REK3</accession>
<keyword evidence="9" id="KW-0804">Transcription</keyword>
<dbReference type="FunFam" id="1.10.472.10:FF:000008">
    <property type="entry name" value="Transcription initiation factor IIB"/>
    <property type="match status" value="1"/>
</dbReference>
<dbReference type="InterPro" id="IPR000812">
    <property type="entry name" value="TFIIB"/>
</dbReference>
<evidence type="ECO:0000259" key="12">
    <source>
        <dbReference type="SMART" id="SM00385"/>
    </source>
</evidence>
<dbReference type="GO" id="GO:0017025">
    <property type="term" value="F:TBP-class protein binding"/>
    <property type="evidence" value="ECO:0007669"/>
    <property type="project" value="InterPro"/>
</dbReference>
<dbReference type="PRINTS" id="PR00685">
    <property type="entry name" value="TIFACTORIIB"/>
</dbReference>
<evidence type="ECO:0000256" key="3">
    <source>
        <dbReference type="ARBA" id="ARBA00013932"/>
    </source>
</evidence>
<dbReference type="InterPro" id="IPR023486">
    <property type="entry name" value="TFIIB_CS"/>
</dbReference>
<gene>
    <name evidence="13" type="ORF">DGAL_LOCUS1419</name>
</gene>
<evidence type="ECO:0000256" key="6">
    <source>
        <dbReference type="ARBA" id="ARBA00022771"/>
    </source>
</evidence>
<reference evidence="13" key="1">
    <citation type="submission" date="2021-11" db="EMBL/GenBank/DDBJ databases">
        <authorList>
            <person name="Schell T."/>
        </authorList>
    </citation>
    <scope>NUCLEOTIDE SEQUENCE</scope>
    <source>
        <strain evidence="13">M5</strain>
    </source>
</reference>
<evidence type="ECO:0000256" key="11">
    <source>
        <dbReference type="ARBA" id="ARBA00031706"/>
    </source>
</evidence>
<evidence type="ECO:0000256" key="5">
    <source>
        <dbReference type="ARBA" id="ARBA00022737"/>
    </source>
</evidence>
<comment type="similarity">
    <text evidence="2">Belongs to the TFIIB family.</text>
</comment>
<comment type="subcellular location">
    <subcellularLocation>
        <location evidence="1">Nucleus</location>
    </subcellularLocation>
</comment>
<dbReference type="InterPro" id="IPR036915">
    <property type="entry name" value="Cyclin-like_sf"/>
</dbReference>
<evidence type="ECO:0000256" key="10">
    <source>
        <dbReference type="ARBA" id="ARBA00023242"/>
    </source>
</evidence>
<evidence type="ECO:0000256" key="8">
    <source>
        <dbReference type="ARBA" id="ARBA00023015"/>
    </source>
</evidence>
<dbReference type="Proteomes" id="UP000789390">
    <property type="component" value="Unassembled WGS sequence"/>
</dbReference>
<proteinExistence type="inferred from homology"/>
<evidence type="ECO:0000256" key="7">
    <source>
        <dbReference type="ARBA" id="ARBA00022833"/>
    </source>
</evidence>
<comment type="caution">
    <text evidence="13">The sequence shown here is derived from an EMBL/GenBank/DDBJ whole genome shotgun (WGS) entry which is preliminary data.</text>
</comment>
<keyword evidence="8" id="KW-0805">Transcription regulation</keyword>
<dbReference type="CDD" id="cd20552">
    <property type="entry name" value="CYCLIN_TFIIB_rpt2"/>
    <property type="match status" value="1"/>
</dbReference>
<evidence type="ECO:0000256" key="1">
    <source>
        <dbReference type="ARBA" id="ARBA00004123"/>
    </source>
</evidence>
<dbReference type="GO" id="GO:0005634">
    <property type="term" value="C:nucleus"/>
    <property type="evidence" value="ECO:0007669"/>
    <property type="project" value="UniProtKB-SubCell"/>
</dbReference>
<keyword evidence="14" id="KW-1185">Reference proteome</keyword>
<dbReference type="SUPFAM" id="SSF47954">
    <property type="entry name" value="Cyclin-like"/>
    <property type="match status" value="2"/>
</dbReference>
<dbReference type="AlphaFoldDB" id="A0A8J2REK3"/>
<organism evidence="13 14">
    <name type="scientific">Daphnia galeata</name>
    <dbReference type="NCBI Taxonomy" id="27404"/>
    <lineage>
        <taxon>Eukaryota</taxon>
        <taxon>Metazoa</taxon>
        <taxon>Ecdysozoa</taxon>
        <taxon>Arthropoda</taxon>
        <taxon>Crustacea</taxon>
        <taxon>Branchiopoda</taxon>
        <taxon>Diplostraca</taxon>
        <taxon>Cladocera</taxon>
        <taxon>Anomopoda</taxon>
        <taxon>Daphniidae</taxon>
        <taxon>Daphnia</taxon>
    </lineage>
</organism>
<dbReference type="PANTHER" id="PTHR11618:SF13">
    <property type="entry name" value="TRANSCRIPTION INITIATION FACTOR IIB"/>
    <property type="match status" value="1"/>
</dbReference>
<evidence type="ECO:0000256" key="2">
    <source>
        <dbReference type="ARBA" id="ARBA00010857"/>
    </source>
</evidence>
<dbReference type="Pfam" id="PF00382">
    <property type="entry name" value="TFIIB"/>
    <property type="match status" value="2"/>
</dbReference>
<dbReference type="GO" id="GO:0097550">
    <property type="term" value="C:transcription preinitiation complex"/>
    <property type="evidence" value="ECO:0007669"/>
    <property type="project" value="TreeGrafter"/>
</dbReference>
<keyword evidence="6" id="KW-0863">Zinc-finger</keyword>
<dbReference type="GO" id="GO:0006367">
    <property type="term" value="P:transcription initiation at RNA polymerase II promoter"/>
    <property type="evidence" value="ECO:0007669"/>
    <property type="project" value="TreeGrafter"/>
</dbReference>